<reference evidence="1" key="1">
    <citation type="journal article" date="2021" name="Proc. Natl. Acad. Sci. U.S.A.">
        <title>A Catalog of Tens of Thousands of Viruses from Human Metagenomes Reveals Hidden Associations with Chronic Diseases.</title>
        <authorList>
            <person name="Tisza M.J."/>
            <person name="Buck C.B."/>
        </authorList>
    </citation>
    <scope>NUCLEOTIDE SEQUENCE</scope>
    <source>
        <strain evidence="1">CtRRO23</strain>
    </source>
</reference>
<dbReference type="EMBL" id="BK014730">
    <property type="protein sequence ID" value="DAD73124.1"/>
    <property type="molecule type" value="Genomic_DNA"/>
</dbReference>
<name>A0A8S5LSZ1_9CAUD</name>
<proteinExistence type="predicted"/>
<protein>
    <submittedName>
        <fullName evidence="1">Uncharacterized protein</fullName>
    </submittedName>
</protein>
<accession>A0A8S5LSZ1</accession>
<evidence type="ECO:0000313" key="1">
    <source>
        <dbReference type="EMBL" id="DAD73124.1"/>
    </source>
</evidence>
<sequence length="29" mass="3310">MLPHKAINNQPVECVTTNLLSHILECDYL</sequence>
<organism evidence="1">
    <name type="scientific">Siphoviridae sp. ctRRO23</name>
    <dbReference type="NCBI Taxonomy" id="2826334"/>
    <lineage>
        <taxon>Viruses</taxon>
        <taxon>Duplodnaviria</taxon>
        <taxon>Heunggongvirae</taxon>
        <taxon>Uroviricota</taxon>
        <taxon>Caudoviricetes</taxon>
    </lineage>
</organism>